<reference evidence="4" key="1">
    <citation type="submission" date="2022-12" db="EMBL/GenBank/DDBJ databases">
        <title>Genome sequence of SJ11.</title>
        <authorList>
            <person name="Woo H."/>
        </authorList>
    </citation>
    <scope>NUCLEOTIDE SEQUENCE</scope>
    <source>
        <strain evidence="4">SJ11</strain>
    </source>
</reference>
<protein>
    <submittedName>
        <fullName evidence="4">Tail fiber domain-containing protein</fullName>
    </submittedName>
</protein>
<keyword evidence="2" id="KW-0732">Signal</keyword>
<evidence type="ECO:0000256" key="2">
    <source>
        <dbReference type="SAM" id="SignalP"/>
    </source>
</evidence>
<keyword evidence="5" id="KW-1185">Reference proteome</keyword>
<accession>A0ABT4KUC4</accession>
<evidence type="ECO:0000259" key="3">
    <source>
        <dbReference type="PROSITE" id="PS51688"/>
    </source>
</evidence>
<keyword evidence="1" id="KW-0175">Coiled coil</keyword>
<feature type="coiled-coil region" evidence="1">
    <location>
        <begin position="1018"/>
        <end position="1056"/>
    </location>
</feature>
<dbReference type="RefSeq" id="WP_269414322.1">
    <property type="nucleotide sequence ID" value="NZ_JAPWGL010000001.1"/>
</dbReference>
<proteinExistence type="predicted"/>
<feature type="domain" description="Peptidase S74" evidence="3">
    <location>
        <begin position="935"/>
        <end position="1032"/>
    </location>
</feature>
<organism evidence="4 5">
    <name type="scientific">Pedobacter rhodius</name>
    <dbReference type="NCBI Taxonomy" id="3004098"/>
    <lineage>
        <taxon>Bacteria</taxon>
        <taxon>Pseudomonadati</taxon>
        <taxon>Bacteroidota</taxon>
        <taxon>Sphingobacteriia</taxon>
        <taxon>Sphingobacteriales</taxon>
        <taxon>Sphingobacteriaceae</taxon>
        <taxon>Pedobacter</taxon>
    </lineage>
</organism>
<name>A0ABT4KUC4_9SPHI</name>
<evidence type="ECO:0000313" key="5">
    <source>
        <dbReference type="Proteomes" id="UP001144341"/>
    </source>
</evidence>
<dbReference type="Pfam" id="PF13884">
    <property type="entry name" value="Peptidase_S74"/>
    <property type="match status" value="1"/>
</dbReference>
<dbReference type="InterPro" id="IPR030392">
    <property type="entry name" value="S74_ICA"/>
</dbReference>
<sequence>MNFRKTTRRLIVSILLLVMSKMAMAQIHVINADSLKLGETAGTNGIAFYGNPYFKNIGLGKLSDSILVRQADGKIKFMPRSLMFSGVGGGSYIQASPSSPQNANIRTNGALSVSAGNSSIGLSSVGNDETGIFYRQFALDPNSMQWYIYRQSDEKYLGFYQFGKQFQFYDDFNENGLMYQKPMNNLQPLSLINKGYADNTYSLISPTGSYIQASPSSPQNANIDITGSIQNGGFYSASGSIGLLSAPIGGTNHPNIAIGDHDTGINWYGDGDIALRGNGNDFIRFSQGSLLYFPVNPRLDVIPTQILTRDATTGEVKYVPSTSLQSSGTGATSVFGRTGAIAAQSGDYSSFYYPLNGNPSGFLTSVPVQSFASLTGKPTTLTGYGITDAYPLNGNPNGFLTSVPAQSFASLTGKPTTLAGYGITDAVPGSRTVNGQSLSGNVNINDISGTSGNTTLWLGQSVNWTDDGVSNINDIITMGNNGVVGRSNQTQVRNFLGLNSLAYSNEDLNRYVQGDNLTRTTGKTSNNVNVALPSGFYDGNSTTGMPNSDWYHLINSRHVNQNVNYQMQLAGQFFSGNEFYLRTIANDVNMGWKRITTDNRLGSNAWESKTNLSQYVNDLGNYGGWLLADGATYAGFASNDINYPYMRYSANNAVVRLLRYDQVGSGAFLNGSVAAAANTVVQRDNNGYIQNSYINTTDDVSPSLGYLIGKNGSDNYHRTYSQATVRAFLGLGANAYESKTNLSQYVNDLGYVTANGSVNYATSSGSANSSTKFMSSSHPDNFYLVNNWDGARWNVTSNHGAPVRVGWADNAGSVDWSNISNKPSNYAVSGGPISQFDNDYGYARAQDITLSTVTLRGSDTPHNLYFYKGASDNVDQGSGISFSSEAGGSPTYSSSWQLGSNGDMVNFGFDGIWQTNLRIYRNGHAWLRGYLSQGSDIRLKKNIKELKSVSENLRAVRAVEYDRVDNEEHQIGFIAQDMQKIFPNLVIENGGEKKMLGIAYSNFTVPLLKGWQEHDVLIAAQQTKIKTLEEELVIQKNELKDLKEELKQLKEFLKVKK</sequence>
<dbReference type="PROSITE" id="PS51688">
    <property type="entry name" value="ICA"/>
    <property type="match status" value="1"/>
</dbReference>
<dbReference type="Proteomes" id="UP001144341">
    <property type="component" value="Unassembled WGS sequence"/>
</dbReference>
<comment type="caution">
    <text evidence="4">The sequence shown here is derived from an EMBL/GenBank/DDBJ whole genome shotgun (WGS) entry which is preliminary data.</text>
</comment>
<dbReference type="EMBL" id="JAPWGL010000001">
    <property type="protein sequence ID" value="MCZ4222522.1"/>
    <property type="molecule type" value="Genomic_DNA"/>
</dbReference>
<feature type="signal peptide" evidence="2">
    <location>
        <begin position="1"/>
        <end position="25"/>
    </location>
</feature>
<feature type="chain" id="PRO_5045525345" evidence="2">
    <location>
        <begin position="26"/>
        <end position="1057"/>
    </location>
</feature>
<evidence type="ECO:0000313" key="4">
    <source>
        <dbReference type="EMBL" id="MCZ4222522.1"/>
    </source>
</evidence>
<evidence type="ECO:0000256" key="1">
    <source>
        <dbReference type="SAM" id="Coils"/>
    </source>
</evidence>
<gene>
    <name evidence="4" type="ORF">O0931_04360</name>
</gene>